<dbReference type="PANTHER" id="PTHR46709:SF5">
    <property type="entry name" value="G-PROTEIN COUPLED RECEPTORS FAMILY 1 PROFILE DOMAIN-CONTAINING PROTEIN"/>
    <property type="match status" value="1"/>
</dbReference>
<dbReference type="Gene3D" id="1.20.1070.10">
    <property type="entry name" value="Rhodopsin 7-helix transmembrane proteins"/>
    <property type="match status" value="1"/>
</dbReference>
<dbReference type="PRINTS" id="PR00237">
    <property type="entry name" value="GPCRRHODOPSN"/>
</dbReference>
<dbReference type="PANTHER" id="PTHR46709">
    <property type="entry name" value="PROTEIN CBG23488-RELATED"/>
    <property type="match status" value="1"/>
</dbReference>
<keyword evidence="3 6" id="KW-1133">Transmembrane helix</keyword>
<feature type="domain" description="G-protein coupled receptors family 1 profile" evidence="7">
    <location>
        <begin position="33"/>
        <end position="313"/>
    </location>
</feature>
<feature type="transmembrane region" description="Helical" evidence="6">
    <location>
        <begin position="297"/>
        <end position="316"/>
    </location>
</feature>
<dbReference type="GO" id="GO:0016020">
    <property type="term" value="C:membrane"/>
    <property type="evidence" value="ECO:0007669"/>
    <property type="project" value="UniProtKB-SubCell"/>
</dbReference>
<evidence type="ECO:0000256" key="5">
    <source>
        <dbReference type="SAM" id="MobiDB-lite"/>
    </source>
</evidence>
<comment type="caution">
    <text evidence="8">The sequence shown here is derived from an EMBL/GenBank/DDBJ whole genome shotgun (WGS) entry which is preliminary data.</text>
</comment>
<feature type="transmembrane region" description="Helical" evidence="6">
    <location>
        <begin position="146"/>
        <end position="164"/>
    </location>
</feature>
<dbReference type="OrthoDB" id="5791152at2759"/>
<name>A0A2G5UW99_9PELO</name>
<feature type="transmembrane region" description="Helical" evidence="6">
    <location>
        <begin position="59"/>
        <end position="81"/>
    </location>
</feature>
<protein>
    <recommendedName>
        <fullName evidence="7">G-protein coupled receptors family 1 profile domain-containing protein</fullName>
    </recommendedName>
</protein>
<accession>A0A2G5UW99</accession>
<gene>
    <name evidence="8" type="primary">Cni-R11F4.2</name>
    <name evidence="8" type="synonym">Cnig_chr_II.g4308</name>
    <name evidence="8" type="ORF">B9Z55_004308</name>
</gene>
<dbReference type="STRING" id="1611254.A0A2G5UW99"/>
<dbReference type="AlphaFoldDB" id="A0A2G5UW99"/>
<feature type="transmembrane region" description="Helical" evidence="6">
    <location>
        <begin position="252"/>
        <end position="277"/>
    </location>
</feature>
<evidence type="ECO:0000256" key="1">
    <source>
        <dbReference type="ARBA" id="ARBA00004370"/>
    </source>
</evidence>
<dbReference type="InterPro" id="IPR000276">
    <property type="entry name" value="GPCR_Rhodpsn"/>
</dbReference>
<dbReference type="SUPFAM" id="SSF81321">
    <property type="entry name" value="Family A G protein-coupled receptor-like"/>
    <property type="match status" value="1"/>
</dbReference>
<keyword evidence="4 6" id="KW-0472">Membrane</keyword>
<evidence type="ECO:0000259" key="7">
    <source>
        <dbReference type="PROSITE" id="PS50262"/>
    </source>
</evidence>
<evidence type="ECO:0000313" key="9">
    <source>
        <dbReference type="Proteomes" id="UP000230233"/>
    </source>
</evidence>
<keyword evidence="2 6" id="KW-0812">Transmembrane</keyword>
<feature type="region of interest" description="Disordered" evidence="5">
    <location>
        <begin position="425"/>
        <end position="444"/>
    </location>
</feature>
<feature type="transmembrane region" description="Helical" evidence="6">
    <location>
        <begin position="101"/>
        <end position="125"/>
    </location>
</feature>
<dbReference type="PROSITE" id="PS50262">
    <property type="entry name" value="G_PROTEIN_RECEP_F1_2"/>
    <property type="match status" value="1"/>
</dbReference>
<evidence type="ECO:0000256" key="3">
    <source>
        <dbReference type="ARBA" id="ARBA00022989"/>
    </source>
</evidence>
<feature type="transmembrane region" description="Helical" evidence="6">
    <location>
        <begin position="26"/>
        <end position="47"/>
    </location>
</feature>
<dbReference type="GO" id="GO:0004930">
    <property type="term" value="F:G protein-coupled receptor activity"/>
    <property type="evidence" value="ECO:0007669"/>
    <property type="project" value="InterPro"/>
</dbReference>
<dbReference type="InterPro" id="IPR017452">
    <property type="entry name" value="GPCR_Rhodpsn_7TM"/>
</dbReference>
<sequence length="444" mass="50134">MNLTEINPDPIEINEACAVESLDRRWYLVAVCGTSLSVLSIVSNMLISKVLLSSKHNHFYFLALLALSDCFLSLNYGPVIAMDIIKDRLQLRWLSNLYIQYVGPLLALSQTSMTFSCYLIILATIERYLITLRAKCLGTFRQCRGLSALCMFVLALLLRAPIIFEMQIEQNPECIGEISEYYLNLSPIVNTFWYGTVYRFYIRNIMTVLVPFALLAILNYKIVKILRTQQRSAQMFRFLSSDHKTKIRSATILMVCIVFSYLLANILNVGITLWEYVAFQSTQTGSAYAFYETCTDVTSVLYILVCATRLLVYYLFNQEIREAIKPLVCHSASAPRKDYVTVTRSLNSMPLAVVGALSFLSQSQTDVVRNHQIDSSRQIGTEIDAVAIAIARRLLSSELVFHGHGASKNESDSFVISNHHVCTSGDDECNDDTDDDDDDVPHMV</sequence>
<organism evidence="8 9">
    <name type="scientific">Caenorhabditis nigoni</name>
    <dbReference type="NCBI Taxonomy" id="1611254"/>
    <lineage>
        <taxon>Eukaryota</taxon>
        <taxon>Metazoa</taxon>
        <taxon>Ecdysozoa</taxon>
        <taxon>Nematoda</taxon>
        <taxon>Chromadorea</taxon>
        <taxon>Rhabditida</taxon>
        <taxon>Rhabditina</taxon>
        <taxon>Rhabditomorpha</taxon>
        <taxon>Rhabditoidea</taxon>
        <taxon>Rhabditidae</taxon>
        <taxon>Peloderinae</taxon>
        <taxon>Caenorhabditis</taxon>
    </lineage>
</organism>
<reference evidence="9" key="1">
    <citation type="submission" date="2017-10" db="EMBL/GenBank/DDBJ databases">
        <title>Rapid genome shrinkage in a self-fertile nematode reveals novel sperm competition proteins.</title>
        <authorList>
            <person name="Yin D."/>
            <person name="Schwarz E.M."/>
            <person name="Thomas C.G."/>
            <person name="Felde R.L."/>
            <person name="Korf I.F."/>
            <person name="Cutter A.D."/>
            <person name="Schartner C.M."/>
            <person name="Ralston E.J."/>
            <person name="Meyer B.J."/>
            <person name="Haag E.S."/>
        </authorList>
    </citation>
    <scope>NUCLEOTIDE SEQUENCE [LARGE SCALE GENOMIC DNA]</scope>
    <source>
        <strain evidence="9">JU1422</strain>
    </source>
</reference>
<dbReference type="CDD" id="cd14978">
    <property type="entry name" value="7tmA_FMRFamide_R-like"/>
    <property type="match status" value="1"/>
</dbReference>
<evidence type="ECO:0000313" key="8">
    <source>
        <dbReference type="EMBL" id="PIC43651.1"/>
    </source>
</evidence>
<comment type="subcellular location">
    <subcellularLocation>
        <location evidence="1">Membrane</location>
    </subcellularLocation>
</comment>
<evidence type="ECO:0000256" key="2">
    <source>
        <dbReference type="ARBA" id="ARBA00022692"/>
    </source>
</evidence>
<evidence type="ECO:0000256" key="4">
    <source>
        <dbReference type="ARBA" id="ARBA00023136"/>
    </source>
</evidence>
<keyword evidence="9" id="KW-1185">Reference proteome</keyword>
<dbReference type="Proteomes" id="UP000230233">
    <property type="component" value="Chromosome II"/>
</dbReference>
<evidence type="ECO:0000256" key="6">
    <source>
        <dbReference type="SAM" id="Phobius"/>
    </source>
</evidence>
<proteinExistence type="predicted"/>
<dbReference type="EMBL" id="PDUG01000002">
    <property type="protein sequence ID" value="PIC43651.1"/>
    <property type="molecule type" value="Genomic_DNA"/>
</dbReference>
<feature type="transmembrane region" description="Helical" evidence="6">
    <location>
        <begin position="200"/>
        <end position="220"/>
    </location>
</feature>